<reference evidence="2" key="1">
    <citation type="submission" date="2014-11" db="EMBL/GenBank/DDBJ databases">
        <authorList>
            <person name="Amaro Gonzalez C."/>
        </authorList>
    </citation>
    <scope>NUCLEOTIDE SEQUENCE</scope>
</reference>
<sequence length="245" mass="27351">MLRQPMTDRLQSPREMYLRGVVYTVLLYACHPFLSLRTFRSQMPKHLILNFFGSVLLLALNLASLLLVEAVQLRNKVVLVMSLDEALSAVVNKPAENVRSALLVFPVVFLPAPCDCQFVALHLHGGFYLQGVSTLMEVVHLHFRFNGKLTYEAVHGGGVLVGVRNVESQEVHTDWVLLPHAVEQDHHRDLVIDCDCHLRVLHDRHFHSAERGIGRCCPGQVVAALSIGQDYVLGRGIHSDSLGLV</sequence>
<dbReference type="PROSITE" id="PS51257">
    <property type="entry name" value="PROKAR_LIPOPROTEIN"/>
    <property type="match status" value="1"/>
</dbReference>
<evidence type="ECO:0000313" key="2">
    <source>
        <dbReference type="EMBL" id="JAH97846.1"/>
    </source>
</evidence>
<name>A0A0E9X5X8_ANGAN</name>
<proteinExistence type="predicted"/>
<feature type="transmembrane region" description="Helical" evidence="1">
    <location>
        <begin position="47"/>
        <end position="68"/>
    </location>
</feature>
<keyword evidence="1" id="KW-0472">Membrane</keyword>
<feature type="transmembrane region" description="Helical" evidence="1">
    <location>
        <begin position="16"/>
        <end position="35"/>
    </location>
</feature>
<dbReference type="EMBL" id="GBXM01010731">
    <property type="protein sequence ID" value="JAH97846.1"/>
    <property type="molecule type" value="Transcribed_RNA"/>
</dbReference>
<dbReference type="AlphaFoldDB" id="A0A0E9X5X8"/>
<keyword evidence="1" id="KW-0812">Transmembrane</keyword>
<protein>
    <submittedName>
        <fullName evidence="2">Uncharacterized protein</fullName>
    </submittedName>
</protein>
<evidence type="ECO:0000256" key="1">
    <source>
        <dbReference type="SAM" id="Phobius"/>
    </source>
</evidence>
<accession>A0A0E9X5X8</accession>
<reference evidence="2" key="2">
    <citation type="journal article" date="2015" name="Fish Shellfish Immunol.">
        <title>Early steps in the European eel (Anguilla anguilla)-Vibrio vulnificus interaction in the gills: Role of the RtxA13 toxin.</title>
        <authorList>
            <person name="Callol A."/>
            <person name="Pajuelo D."/>
            <person name="Ebbesson L."/>
            <person name="Teles M."/>
            <person name="MacKenzie S."/>
            <person name="Amaro C."/>
        </authorList>
    </citation>
    <scope>NUCLEOTIDE SEQUENCE</scope>
</reference>
<keyword evidence="1" id="KW-1133">Transmembrane helix</keyword>
<organism evidence="2">
    <name type="scientific">Anguilla anguilla</name>
    <name type="common">European freshwater eel</name>
    <name type="synonym">Muraena anguilla</name>
    <dbReference type="NCBI Taxonomy" id="7936"/>
    <lineage>
        <taxon>Eukaryota</taxon>
        <taxon>Metazoa</taxon>
        <taxon>Chordata</taxon>
        <taxon>Craniata</taxon>
        <taxon>Vertebrata</taxon>
        <taxon>Euteleostomi</taxon>
        <taxon>Actinopterygii</taxon>
        <taxon>Neopterygii</taxon>
        <taxon>Teleostei</taxon>
        <taxon>Anguilliformes</taxon>
        <taxon>Anguillidae</taxon>
        <taxon>Anguilla</taxon>
    </lineage>
</organism>